<proteinExistence type="predicted"/>
<organism evidence="1">
    <name type="scientific">marine sediment metagenome</name>
    <dbReference type="NCBI Taxonomy" id="412755"/>
    <lineage>
        <taxon>unclassified sequences</taxon>
        <taxon>metagenomes</taxon>
        <taxon>ecological metagenomes</taxon>
    </lineage>
</organism>
<reference evidence="1" key="1">
    <citation type="journal article" date="2015" name="Nature">
        <title>Complex archaea that bridge the gap between prokaryotes and eukaryotes.</title>
        <authorList>
            <person name="Spang A."/>
            <person name="Saw J.H."/>
            <person name="Jorgensen S.L."/>
            <person name="Zaremba-Niedzwiedzka K."/>
            <person name="Martijn J."/>
            <person name="Lind A.E."/>
            <person name="van Eijk R."/>
            <person name="Schleper C."/>
            <person name="Guy L."/>
            <person name="Ettema T.J."/>
        </authorList>
    </citation>
    <scope>NUCLEOTIDE SEQUENCE</scope>
</reference>
<dbReference type="AlphaFoldDB" id="A0A0F9UF58"/>
<sequence>MTKTVGGRVPFEPGTKVWDKLTNQGPWMIVEDDGGETVKVYTGG</sequence>
<protein>
    <submittedName>
        <fullName evidence="1">Uncharacterized protein</fullName>
    </submittedName>
</protein>
<dbReference type="EMBL" id="LAZR01000153">
    <property type="protein sequence ID" value="KKN86012.1"/>
    <property type="molecule type" value="Genomic_DNA"/>
</dbReference>
<accession>A0A0F9UF58</accession>
<gene>
    <name evidence="1" type="ORF">LCGC14_0274240</name>
</gene>
<name>A0A0F9UF58_9ZZZZ</name>
<evidence type="ECO:0000313" key="1">
    <source>
        <dbReference type="EMBL" id="KKN86012.1"/>
    </source>
</evidence>
<comment type="caution">
    <text evidence="1">The sequence shown here is derived from an EMBL/GenBank/DDBJ whole genome shotgun (WGS) entry which is preliminary data.</text>
</comment>